<dbReference type="AlphaFoldDB" id="A0A841H0J1"/>
<dbReference type="InterPro" id="IPR010045">
    <property type="entry name" value="DeoB"/>
</dbReference>
<dbReference type="InterPro" id="IPR006124">
    <property type="entry name" value="Metalloenzyme"/>
</dbReference>
<accession>A0A841H0J1</accession>
<comment type="similarity">
    <text evidence="1">Belongs to the phosphopentomutase family.</text>
</comment>
<dbReference type="SUPFAM" id="SSF53649">
    <property type="entry name" value="Alkaline phosphatase-like"/>
    <property type="match status" value="1"/>
</dbReference>
<keyword evidence="2" id="KW-0479">Metal-binding</keyword>
<dbReference type="GO" id="GO:0009117">
    <property type="term" value="P:nucleotide metabolic process"/>
    <property type="evidence" value="ECO:0007669"/>
    <property type="project" value="InterPro"/>
</dbReference>
<proteinExistence type="inferred from homology"/>
<dbReference type="Pfam" id="PF01676">
    <property type="entry name" value="Metalloenzyme"/>
    <property type="match status" value="1"/>
</dbReference>
<dbReference type="GO" id="GO:0005829">
    <property type="term" value="C:cytosol"/>
    <property type="evidence" value="ECO:0007669"/>
    <property type="project" value="TreeGrafter"/>
</dbReference>
<dbReference type="EMBL" id="JACHIA010000009">
    <property type="protein sequence ID" value="MBB6071533.1"/>
    <property type="molecule type" value="Genomic_DNA"/>
</dbReference>
<evidence type="ECO:0000313" key="5">
    <source>
        <dbReference type="EMBL" id="MBB6071533.1"/>
    </source>
</evidence>
<feature type="domain" description="Metalloenzyme" evidence="4">
    <location>
        <begin position="6"/>
        <end position="305"/>
    </location>
</feature>
<dbReference type="GO" id="GO:0043094">
    <property type="term" value="P:metabolic compound salvage"/>
    <property type="evidence" value="ECO:0007669"/>
    <property type="project" value="InterPro"/>
</dbReference>
<evidence type="ECO:0000256" key="3">
    <source>
        <dbReference type="ARBA" id="ARBA00023211"/>
    </source>
</evidence>
<keyword evidence="6" id="KW-1185">Reference proteome</keyword>
<dbReference type="InterPro" id="IPR017850">
    <property type="entry name" value="Alkaline_phosphatase_core_sf"/>
</dbReference>
<dbReference type="Proteomes" id="UP000582837">
    <property type="component" value="Unassembled WGS sequence"/>
</dbReference>
<dbReference type="PANTHER" id="PTHR21110">
    <property type="entry name" value="PHOSPHOPENTOMUTASE"/>
    <property type="match status" value="1"/>
</dbReference>
<keyword evidence="3" id="KW-0464">Manganese</keyword>
<organism evidence="5 6">
    <name type="scientific">Longimicrobium terrae</name>
    <dbReference type="NCBI Taxonomy" id="1639882"/>
    <lineage>
        <taxon>Bacteria</taxon>
        <taxon>Pseudomonadati</taxon>
        <taxon>Gemmatimonadota</taxon>
        <taxon>Longimicrobiia</taxon>
        <taxon>Longimicrobiales</taxon>
        <taxon>Longimicrobiaceae</taxon>
        <taxon>Longimicrobium</taxon>
    </lineage>
</organism>
<evidence type="ECO:0000259" key="4">
    <source>
        <dbReference type="Pfam" id="PF01676"/>
    </source>
</evidence>
<dbReference type="GO" id="GO:0000287">
    <property type="term" value="F:magnesium ion binding"/>
    <property type="evidence" value="ECO:0007669"/>
    <property type="project" value="InterPro"/>
</dbReference>
<evidence type="ECO:0000313" key="6">
    <source>
        <dbReference type="Proteomes" id="UP000582837"/>
    </source>
</evidence>
<evidence type="ECO:0000256" key="1">
    <source>
        <dbReference type="ARBA" id="ARBA00010373"/>
    </source>
</evidence>
<protein>
    <recommendedName>
        <fullName evidence="4">Metalloenzyme domain-containing protein</fullName>
    </recommendedName>
</protein>
<evidence type="ECO:0000256" key="2">
    <source>
        <dbReference type="ARBA" id="ARBA00022723"/>
    </source>
</evidence>
<comment type="caution">
    <text evidence="5">The sequence shown here is derived from an EMBL/GenBank/DDBJ whole genome shotgun (WGS) entry which is preliminary data.</text>
</comment>
<dbReference type="GO" id="GO:0008973">
    <property type="term" value="F:phosphopentomutase activity"/>
    <property type="evidence" value="ECO:0007669"/>
    <property type="project" value="InterPro"/>
</dbReference>
<reference evidence="5 6" key="1">
    <citation type="submission" date="2020-08" db="EMBL/GenBank/DDBJ databases">
        <title>Genomic Encyclopedia of Type Strains, Phase IV (KMG-IV): sequencing the most valuable type-strain genomes for metagenomic binning, comparative biology and taxonomic classification.</title>
        <authorList>
            <person name="Goeker M."/>
        </authorList>
    </citation>
    <scope>NUCLEOTIDE SEQUENCE [LARGE SCALE GENOMIC DNA]</scope>
    <source>
        <strain evidence="5 6">DSM 29007</strain>
    </source>
</reference>
<dbReference type="RefSeq" id="WP_170034970.1">
    <property type="nucleotide sequence ID" value="NZ_JABDTL010000001.1"/>
</dbReference>
<gene>
    <name evidence="5" type="ORF">HNQ61_003161</name>
</gene>
<dbReference type="PANTHER" id="PTHR21110:SF0">
    <property type="entry name" value="PHOSPHOPENTOMUTASE"/>
    <property type="match status" value="1"/>
</dbReference>
<sequence length="314" mass="32981">MIHPRRALLVFVDGVGIGEGDAAHNPFAAAPLPGIERLLGGRRPVREHLDGDGRIVSERAVLIAADATMGVEGTPQSGTGQTALLTGRNAAAEYGRHFGPWVPTDLRPMLARENLLRRAADAGRTTSFANAYPLAGGDPRIFRRPAAPPLVAQSVGALVRGAAELFAGDAVASSITHERWTEHLGHEVPQVTAEDAARTLARIAGGADVTLFAHYDTDYSGHRGGLDAGLAAVAKLDRFLAALADAIPPDLLLVVSSDHGNLEDARGGHTRNPVPVIILGPGREAFAEVRAITDVAPAILNALHIHPPREAEKD</sequence>
<name>A0A841H0J1_9BACT</name>
<dbReference type="Gene3D" id="3.40.720.10">
    <property type="entry name" value="Alkaline Phosphatase, subunit A"/>
    <property type="match status" value="1"/>
</dbReference>